<comment type="caution">
    <text evidence="2">The sequence shown here is derived from an EMBL/GenBank/DDBJ whole genome shotgun (WGS) entry which is preliminary data.</text>
</comment>
<dbReference type="Proteomes" id="UP000581769">
    <property type="component" value="Unassembled WGS sequence"/>
</dbReference>
<gene>
    <name evidence="2" type="ORF">BJY18_003004</name>
</gene>
<feature type="region of interest" description="Disordered" evidence="1">
    <location>
        <begin position="1"/>
        <end position="146"/>
    </location>
</feature>
<sequence>MTSPLTGDNSFQFGIPQRPRPGHRHSKAAAFQHCLVAFPRRPPDGTTPSSAELPDHQGPPPRRHRMASLPAWRFRTSNSHKEVPFQASSREGAYGEVRHRTLRHGSRTTSAEHSQPVRRRRAISGNHPPGTTCVSPQASAVPRRRR</sequence>
<evidence type="ECO:0000256" key="1">
    <source>
        <dbReference type="SAM" id="MobiDB-lite"/>
    </source>
</evidence>
<feature type="compositionally biased region" description="Polar residues" evidence="1">
    <location>
        <begin position="1"/>
        <end position="12"/>
    </location>
</feature>
<evidence type="ECO:0000313" key="3">
    <source>
        <dbReference type="Proteomes" id="UP000581769"/>
    </source>
</evidence>
<dbReference type="EMBL" id="JACHMG010000001">
    <property type="protein sequence ID" value="MBB4685519.1"/>
    <property type="molecule type" value="Genomic_DNA"/>
</dbReference>
<accession>A0A840IVH4</accession>
<evidence type="ECO:0000313" key="2">
    <source>
        <dbReference type="EMBL" id="MBB4685519.1"/>
    </source>
</evidence>
<name>A0A840IVH4_9PSEU</name>
<reference evidence="2 3" key="1">
    <citation type="submission" date="2020-08" db="EMBL/GenBank/DDBJ databases">
        <title>Sequencing the genomes of 1000 actinobacteria strains.</title>
        <authorList>
            <person name="Klenk H.-P."/>
        </authorList>
    </citation>
    <scope>NUCLEOTIDE SEQUENCE [LARGE SCALE GENOMIC DNA]</scope>
    <source>
        <strain evidence="2 3">DSM 45859</strain>
    </source>
</reference>
<dbReference type="AlphaFoldDB" id="A0A840IVH4"/>
<keyword evidence="3" id="KW-1185">Reference proteome</keyword>
<proteinExistence type="predicted"/>
<protein>
    <submittedName>
        <fullName evidence="2">Uncharacterized protein</fullName>
    </submittedName>
</protein>
<organism evidence="2 3">
    <name type="scientific">Amycolatopsis jiangsuensis</name>
    <dbReference type="NCBI Taxonomy" id="1181879"/>
    <lineage>
        <taxon>Bacteria</taxon>
        <taxon>Bacillati</taxon>
        <taxon>Actinomycetota</taxon>
        <taxon>Actinomycetes</taxon>
        <taxon>Pseudonocardiales</taxon>
        <taxon>Pseudonocardiaceae</taxon>
        <taxon>Amycolatopsis</taxon>
    </lineage>
</organism>